<dbReference type="AlphaFoldDB" id="A0A939QEE9"/>
<dbReference type="EMBL" id="JAGFBF010000005">
    <property type="protein sequence ID" value="MBO2990620.1"/>
    <property type="molecule type" value="Genomic_DNA"/>
</dbReference>
<dbReference type="Pfam" id="PF07690">
    <property type="entry name" value="MFS_1"/>
    <property type="match status" value="1"/>
</dbReference>
<proteinExistence type="predicted"/>
<feature type="transmembrane region" description="Helical" evidence="6">
    <location>
        <begin position="341"/>
        <end position="363"/>
    </location>
</feature>
<feature type="domain" description="Major facilitator superfamily (MFS) profile" evidence="7">
    <location>
        <begin position="18"/>
        <end position="392"/>
    </location>
</feature>
<accession>A0A939QEE9</accession>
<dbReference type="SUPFAM" id="SSF103473">
    <property type="entry name" value="MFS general substrate transporter"/>
    <property type="match status" value="1"/>
</dbReference>
<dbReference type="PANTHER" id="PTHR23537">
    <property type="match status" value="1"/>
</dbReference>
<keyword evidence="3 6" id="KW-1133">Transmembrane helix</keyword>
<feature type="transmembrane region" description="Helical" evidence="6">
    <location>
        <begin position="170"/>
        <end position="190"/>
    </location>
</feature>
<keyword evidence="2 6" id="KW-0812">Transmembrane</keyword>
<comment type="caution">
    <text evidence="8">The sequence shown here is derived from an EMBL/GenBank/DDBJ whole genome shotgun (WGS) entry which is preliminary data.</text>
</comment>
<evidence type="ECO:0000256" key="6">
    <source>
        <dbReference type="SAM" id="Phobius"/>
    </source>
</evidence>
<protein>
    <submittedName>
        <fullName evidence="8">MFS transporter</fullName>
    </submittedName>
</protein>
<sequence>MRMTMTETLDRRTVWGLTLAGASLIAACYGLARFSYGLFVPVFRTEFDFGAAAAGALASGSYAAYCAAIIAATLLTPRFGGRAIAVAAGATATIGTLAIAVAPNTLVLALGVIVAGASTGVASPPLAHAVARSVDTARQSRVQTVINAGTGLGVAIAGPIALLTHDQWRAAWIAFAALSAAVTLWTVFAVPRTVDSREAGDGAPARVLVPRPLFPAESPRLVWAALLLGAASAAVWTFGRDLLVSAGGMSETASTICWILLGALGIIGAIGGDLVGALGLRATWMITVTVLALSTVTVAIAPTSVAAAGIALGAFGAAYIAASGLLLLWGTRVYDAHPAAGVGLGFLVLALGQTLAAPALGGIGDLIGLRWAFAAAAGVGLFGALACAPRVTPSPGASSAARPGASRTPDPESPARRA</sequence>
<feature type="transmembrane region" description="Helical" evidence="6">
    <location>
        <begin position="307"/>
        <end position="329"/>
    </location>
</feature>
<keyword evidence="9" id="KW-1185">Reference proteome</keyword>
<dbReference type="Proteomes" id="UP000668403">
    <property type="component" value="Unassembled WGS sequence"/>
</dbReference>
<feature type="region of interest" description="Disordered" evidence="5">
    <location>
        <begin position="392"/>
        <end position="418"/>
    </location>
</feature>
<feature type="transmembrane region" description="Helical" evidence="6">
    <location>
        <begin position="282"/>
        <end position="301"/>
    </location>
</feature>
<feature type="transmembrane region" description="Helical" evidence="6">
    <location>
        <begin position="52"/>
        <end position="76"/>
    </location>
</feature>
<feature type="transmembrane region" description="Helical" evidence="6">
    <location>
        <begin position="83"/>
        <end position="102"/>
    </location>
</feature>
<evidence type="ECO:0000256" key="4">
    <source>
        <dbReference type="ARBA" id="ARBA00023136"/>
    </source>
</evidence>
<evidence type="ECO:0000256" key="2">
    <source>
        <dbReference type="ARBA" id="ARBA00022692"/>
    </source>
</evidence>
<evidence type="ECO:0000313" key="9">
    <source>
        <dbReference type="Proteomes" id="UP000668403"/>
    </source>
</evidence>
<dbReference type="GO" id="GO:0022857">
    <property type="term" value="F:transmembrane transporter activity"/>
    <property type="evidence" value="ECO:0007669"/>
    <property type="project" value="InterPro"/>
</dbReference>
<evidence type="ECO:0000313" key="8">
    <source>
        <dbReference type="EMBL" id="MBO2990620.1"/>
    </source>
</evidence>
<feature type="transmembrane region" description="Helical" evidence="6">
    <location>
        <begin position="142"/>
        <end position="164"/>
    </location>
</feature>
<evidence type="ECO:0000256" key="5">
    <source>
        <dbReference type="SAM" id="MobiDB-lite"/>
    </source>
</evidence>
<name>A0A939QEE9_9MICO</name>
<organism evidence="8 9">
    <name type="scientific">Leucobacter tardus</name>
    <dbReference type="NCBI Taxonomy" id="501483"/>
    <lineage>
        <taxon>Bacteria</taxon>
        <taxon>Bacillati</taxon>
        <taxon>Actinomycetota</taxon>
        <taxon>Actinomycetes</taxon>
        <taxon>Micrococcales</taxon>
        <taxon>Microbacteriaceae</taxon>
        <taxon>Leucobacter</taxon>
    </lineage>
</organism>
<evidence type="ECO:0000256" key="3">
    <source>
        <dbReference type="ARBA" id="ARBA00022989"/>
    </source>
</evidence>
<evidence type="ECO:0000256" key="1">
    <source>
        <dbReference type="ARBA" id="ARBA00004651"/>
    </source>
</evidence>
<dbReference type="InterPro" id="IPR020846">
    <property type="entry name" value="MFS_dom"/>
</dbReference>
<gene>
    <name evidence="8" type="ORF">J4H85_11505</name>
</gene>
<evidence type="ECO:0000259" key="7">
    <source>
        <dbReference type="PROSITE" id="PS50850"/>
    </source>
</evidence>
<dbReference type="PROSITE" id="PS51257">
    <property type="entry name" value="PROKAR_LIPOPROTEIN"/>
    <property type="match status" value="1"/>
</dbReference>
<feature type="transmembrane region" description="Helical" evidence="6">
    <location>
        <begin position="108"/>
        <end position="130"/>
    </location>
</feature>
<feature type="transmembrane region" description="Helical" evidence="6">
    <location>
        <begin position="251"/>
        <end position="270"/>
    </location>
</feature>
<dbReference type="CDD" id="cd06174">
    <property type="entry name" value="MFS"/>
    <property type="match status" value="1"/>
</dbReference>
<comment type="subcellular location">
    <subcellularLocation>
        <location evidence="1">Cell membrane</location>
        <topology evidence="1">Multi-pass membrane protein</topology>
    </subcellularLocation>
</comment>
<dbReference type="PROSITE" id="PS50850">
    <property type="entry name" value="MFS"/>
    <property type="match status" value="1"/>
</dbReference>
<feature type="compositionally biased region" description="Low complexity" evidence="5">
    <location>
        <begin position="392"/>
        <end position="408"/>
    </location>
</feature>
<dbReference type="GO" id="GO:0005886">
    <property type="term" value="C:plasma membrane"/>
    <property type="evidence" value="ECO:0007669"/>
    <property type="project" value="UniProtKB-SubCell"/>
</dbReference>
<dbReference type="Gene3D" id="1.20.1250.20">
    <property type="entry name" value="MFS general substrate transporter like domains"/>
    <property type="match status" value="1"/>
</dbReference>
<feature type="transmembrane region" description="Helical" evidence="6">
    <location>
        <begin position="221"/>
        <end position="239"/>
    </location>
</feature>
<feature type="transmembrane region" description="Helical" evidence="6">
    <location>
        <begin position="12"/>
        <end position="32"/>
    </location>
</feature>
<feature type="compositionally biased region" description="Basic and acidic residues" evidence="5">
    <location>
        <begin position="409"/>
        <end position="418"/>
    </location>
</feature>
<reference evidence="8" key="1">
    <citation type="submission" date="2021-03" db="EMBL/GenBank/DDBJ databases">
        <title>Leucobacter chromiisoli sp. nov., isolated from chromium-containing soil of chemical plant.</title>
        <authorList>
            <person name="Xu Z."/>
        </authorList>
    </citation>
    <scope>NUCLEOTIDE SEQUENCE</scope>
    <source>
        <strain evidence="8">K 70/01</strain>
    </source>
</reference>
<feature type="transmembrane region" description="Helical" evidence="6">
    <location>
        <begin position="369"/>
        <end position="388"/>
    </location>
</feature>
<dbReference type="InterPro" id="IPR010645">
    <property type="entry name" value="MFS_4"/>
</dbReference>
<dbReference type="PANTHER" id="PTHR23537:SF1">
    <property type="entry name" value="SUGAR TRANSPORTER"/>
    <property type="match status" value="1"/>
</dbReference>
<dbReference type="InterPro" id="IPR036259">
    <property type="entry name" value="MFS_trans_sf"/>
</dbReference>
<keyword evidence="4 6" id="KW-0472">Membrane</keyword>
<dbReference type="InterPro" id="IPR011701">
    <property type="entry name" value="MFS"/>
</dbReference>